<dbReference type="GO" id="GO:0005886">
    <property type="term" value="C:plasma membrane"/>
    <property type="evidence" value="ECO:0007669"/>
    <property type="project" value="TreeGrafter"/>
</dbReference>
<accession>A0A5M9R9G9</accession>
<comment type="similarity">
    <text evidence="11">Belongs to the diacylglycerol/lipid kinase family. YegS lipid kinase subfamily.</text>
</comment>
<proteinExistence type="inferred from homology"/>
<dbReference type="GO" id="GO:0000287">
    <property type="term" value="F:magnesium ion binding"/>
    <property type="evidence" value="ECO:0007669"/>
    <property type="project" value="UniProtKB-UniRule"/>
</dbReference>
<comment type="cofactor">
    <cofactor evidence="11">
        <name>Mg(2+)</name>
        <dbReference type="ChEBI" id="CHEBI:18420"/>
    </cofactor>
    <cofactor evidence="11">
        <name>Ca(2+)</name>
        <dbReference type="ChEBI" id="CHEBI:29108"/>
    </cofactor>
    <text evidence="11">Binds 1 Mg(2+) ion per subunit. Ca(2+) may be able to substitute.</text>
</comment>
<evidence type="ECO:0000256" key="1">
    <source>
        <dbReference type="ARBA" id="ARBA00022516"/>
    </source>
</evidence>
<feature type="binding site" evidence="11">
    <location>
        <position position="93"/>
    </location>
    <ligand>
        <name>ATP</name>
        <dbReference type="ChEBI" id="CHEBI:30616"/>
    </ligand>
</feature>
<evidence type="ECO:0000256" key="10">
    <source>
        <dbReference type="ARBA" id="ARBA00023264"/>
    </source>
</evidence>
<dbReference type="Proteomes" id="UP000322181">
    <property type="component" value="Unassembled WGS sequence"/>
</dbReference>
<dbReference type="EMBL" id="VXKB01000001">
    <property type="protein sequence ID" value="KAA8716852.1"/>
    <property type="molecule type" value="Genomic_DNA"/>
</dbReference>
<dbReference type="InterPro" id="IPR045540">
    <property type="entry name" value="YegS/DAGK_C"/>
</dbReference>
<dbReference type="NCBIfam" id="NF009602">
    <property type="entry name" value="PRK13054.1"/>
    <property type="match status" value="1"/>
</dbReference>
<keyword evidence="6 11" id="KW-0067">ATP-binding</keyword>
<evidence type="ECO:0000256" key="7">
    <source>
        <dbReference type="ARBA" id="ARBA00022842"/>
    </source>
</evidence>
<dbReference type="InterPro" id="IPR050187">
    <property type="entry name" value="Lipid_Phosphate_FormReg"/>
</dbReference>
<feature type="active site" description="Proton acceptor" evidence="11">
    <location>
        <position position="269"/>
    </location>
</feature>
<protein>
    <recommendedName>
        <fullName evidence="11">Probable lipid kinase YegS-like</fullName>
        <ecNumber evidence="11">2.7.1.-</ecNumber>
    </recommendedName>
</protein>
<dbReference type="HAMAP" id="MF_01377">
    <property type="entry name" value="YegS"/>
    <property type="match status" value="1"/>
</dbReference>
<dbReference type="Gene3D" id="3.40.50.10330">
    <property type="entry name" value="Probable inorganic polyphosphate/atp-NAD kinase, domain 1"/>
    <property type="match status" value="1"/>
</dbReference>
<feature type="binding site" evidence="11">
    <location>
        <begin position="64"/>
        <end position="70"/>
    </location>
    <ligand>
        <name>ATP</name>
        <dbReference type="ChEBI" id="CHEBI:30616"/>
    </ligand>
</feature>
<dbReference type="InterPro" id="IPR022433">
    <property type="entry name" value="Lip_kinase_YegS"/>
</dbReference>
<dbReference type="GO" id="GO:0008654">
    <property type="term" value="P:phospholipid biosynthetic process"/>
    <property type="evidence" value="ECO:0007669"/>
    <property type="project" value="UniProtKB-UniRule"/>
</dbReference>
<dbReference type="InterPro" id="IPR017438">
    <property type="entry name" value="ATP-NAD_kinase_N"/>
</dbReference>
<dbReference type="GO" id="GO:0001727">
    <property type="term" value="F:lipid kinase activity"/>
    <property type="evidence" value="ECO:0007669"/>
    <property type="project" value="UniProtKB-UniRule"/>
</dbReference>
<evidence type="ECO:0000259" key="12">
    <source>
        <dbReference type="PROSITE" id="PS50146"/>
    </source>
</evidence>
<dbReference type="Pfam" id="PF00781">
    <property type="entry name" value="DAGK_cat"/>
    <property type="match status" value="1"/>
</dbReference>
<keyword evidence="5 11" id="KW-0418">Kinase</keyword>
<keyword evidence="4 11" id="KW-0547">Nucleotide-binding</keyword>
<evidence type="ECO:0000313" key="13">
    <source>
        <dbReference type="EMBL" id="KAA8716852.1"/>
    </source>
</evidence>
<dbReference type="GO" id="GO:0005737">
    <property type="term" value="C:cytoplasm"/>
    <property type="evidence" value="ECO:0007669"/>
    <property type="project" value="UniProtKB-SubCell"/>
</dbReference>
<evidence type="ECO:0000256" key="3">
    <source>
        <dbReference type="ARBA" id="ARBA00022723"/>
    </source>
</evidence>
<dbReference type="SUPFAM" id="SSF111331">
    <property type="entry name" value="NAD kinase/diacylglycerol kinase-like"/>
    <property type="match status" value="1"/>
</dbReference>
<dbReference type="PANTHER" id="PTHR12358:SF106">
    <property type="entry name" value="LIPID KINASE YEGS"/>
    <property type="match status" value="1"/>
</dbReference>
<keyword evidence="7 11" id="KW-0460">Magnesium</keyword>
<gene>
    <name evidence="13" type="primary">yegS</name>
    <name evidence="13" type="ORF">F4V73_02970</name>
</gene>
<dbReference type="Pfam" id="PF19279">
    <property type="entry name" value="YegS_C"/>
    <property type="match status" value="1"/>
</dbReference>
<evidence type="ECO:0000256" key="8">
    <source>
        <dbReference type="ARBA" id="ARBA00023098"/>
    </source>
</evidence>
<dbReference type="RefSeq" id="WP_067363370.1">
    <property type="nucleotide sequence ID" value="NZ_BAAAFS010000001.1"/>
</dbReference>
<dbReference type="OrthoDB" id="142078at2"/>
<feature type="binding site" evidence="11">
    <location>
        <position position="218"/>
    </location>
    <ligand>
        <name>Mg(2+)</name>
        <dbReference type="ChEBI" id="CHEBI:18420"/>
    </ligand>
</feature>
<keyword evidence="8 11" id="KW-0443">Lipid metabolism</keyword>
<keyword evidence="1 11" id="KW-0444">Lipid biosynthesis</keyword>
<dbReference type="NCBIfam" id="TIGR00147">
    <property type="entry name" value="YegS/Rv2252/BmrU family lipid kinase"/>
    <property type="match status" value="1"/>
</dbReference>
<feature type="binding site" evidence="11">
    <location>
        <position position="213"/>
    </location>
    <ligand>
        <name>Mg(2+)</name>
        <dbReference type="ChEBI" id="CHEBI:18420"/>
    </ligand>
</feature>
<dbReference type="InterPro" id="IPR001206">
    <property type="entry name" value="Diacylglycerol_kinase_cat_dom"/>
</dbReference>
<feature type="binding site" evidence="11">
    <location>
        <position position="216"/>
    </location>
    <ligand>
        <name>Mg(2+)</name>
        <dbReference type="ChEBI" id="CHEBI:18420"/>
    </ligand>
</feature>
<comment type="function">
    <text evidence="11">Probably phosphorylates lipids; the in vivo substrate is unknown.</text>
</comment>
<dbReference type="AlphaFoldDB" id="A0A5M9R9G9"/>
<keyword evidence="10 11" id="KW-1208">Phospholipid metabolism</keyword>
<feature type="binding site" evidence="11">
    <location>
        <position position="38"/>
    </location>
    <ligand>
        <name>ATP</name>
        <dbReference type="ChEBI" id="CHEBI:30616"/>
    </ligand>
</feature>
<comment type="caution">
    <text evidence="13">The sequence shown here is derived from an EMBL/GenBank/DDBJ whole genome shotgun (WGS) entry which is preliminary data.</text>
</comment>
<evidence type="ECO:0000256" key="11">
    <source>
        <dbReference type="HAMAP-Rule" id="MF_01377"/>
    </source>
</evidence>
<dbReference type="EC" id="2.7.1.-" evidence="11"/>
<organism evidence="13 14">
    <name type="scientific">Morganella psychrotolerans</name>
    <dbReference type="NCBI Taxonomy" id="368603"/>
    <lineage>
        <taxon>Bacteria</taxon>
        <taxon>Pseudomonadati</taxon>
        <taxon>Pseudomonadota</taxon>
        <taxon>Gammaproteobacteria</taxon>
        <taxon>Enterobacterales</taxon>
        <taxon>Morganellaceae</taxon>
        <taxon>Morganella</taxon>
    </lineage>
</organism>
<evidence type="ECO:0000256" key="9">
    <source>
        <dbReference type="ARBA" id="ARBA00023209"/>
    </source>
</evidence>
<reference evidence="13 14" key="1">
    <citation type="submission" date="2019-09" db="EMBL/GenBank/DDBJ databases">
        <title>Draft genome sequence of various Type strains from the CCUG.</title>
        <authorList>
            <person name="Pineiro-Iglesias B."/>
            <person name="Tunovic T."/>
            <person name="Unosson C."/>
            <person name="Inganas E."/>
            <person name="Ohlen M."/>
            <person name="Cardew S."/>
            <person name="Jensie-Markopoulos S."/>
            <person name="Salva-Serra F."/>
            <person name="Jaen-Luchoro D."/>
            <person name="Karlsson R."/>
            <person name="Svensson-Stadler L."/>
            <person name="Chun J."/>
            <person name="Moore E."/>
        </authorList>
    </citation>
    <scope>NUCLEOTIDE SEQUENCE [LARGE SCALE GENOMIC DNA]</scope>
    <source>
        <strain evidence="13 14">CCUG 53682T</strain>
    </source>
</reference>
<comment type="subcellular location">
    <subcellularLocation>
        <location evidence="11">Cytoplasm</location>
    </subcellularLocation>
</comment>
<dbReference type="PANTHER" id="PTHR12358">
    <property type="entry name" value="SPHINGOSINE KINASE"/>
    <property type="match status" value="1"/>
</dbReference>
<dbReference type="Gene3D" id="2.60.200.40">
    <property type="match status" value="1"/>
</dbReference>
<evidence type="ECO:0000256" key="4">
    <source>
        <dbReference type="ARBA" id="ARBA00022741"/>
    </source>
</evidence>
<dbReference type="GO" id="GO:0005524">
    <property type="term" value="F:ATP binding"/>
    <property type="evidence" value="ECO:0007669"/>
    <property type="project" value="UniProtKB-UniRule"/>
</dbReference>
<dbReference type="InterPro" id="IPR005218">
    <property type="entry name" value="Diacylglycerol/lipid_kinase"/>
</dbReference>
<keyword evidence="2 11" id="KW-0808">Transferase</keyword>
<evidence type="ECO:0000256" key="6">
    <source>
        <dbReference type="ARBA" id="ARBA00022840"/>
    </source>
</evidence>
<evidence type="ECO:0000313" key="14">
    <source>
        <dbReference type="Proteomes" id="UP000322181"/>
    </source>
</evidence>
<sequence length="299" mass="32266">MTTPHLLVLNGKRASDERIRQAVQHLRDTGENIQVRVTWESDDIPRFVQEAVSLNAATVIAAGGDGTINAVCNALMQRPSEKRPVLGILPLGTANDFATAAGIPADLTDALMLAVKGNVTAIDIGCVNESRYFINMATGGFGPKITTDTPEPLKKSLGGAAYFLHGLTRQDLLKADHCTISCDDFHWQDDALVIGVGNGCQAGGGHRICPDARINDGLLNLSILPERNWPRSLWNTLFNEGSADGVIMKYSAHITITSKHDMVFNLDGEPLTGQQFDFQLLPEAIQCRLPPHCGLLSST</sequence>
<keyword evidence="11" id="KW-0963">Cytoplasm</keyword>
<keyword evidence="3 11" id="KW-0479">Metal-binding</keyword>
<name>A0A5M9R9G9_9GAMM</name>
<keyword evidence="9 11" id="KW-0594">Phospholipid biosynthesis</keyword>
<evidence type="ECO:0000256" key="5">
    <source>
        <dbReference type="ARBA" id="ARBA00022777"/>
    </source>
</evidence>
<dbReference type="PROSITE" id="PS50146">
    <property type="entry name" value="DAGK"/>
    <property type="match status" value="1"/>
</dbReference>
<dbReference type="InterPro" id="IPR016064">
    <property type="entry name" value="NAD/diacylglycerol_kinase_sf"/>
</dbReference>
<dbReference type="SMART" id="SM00046">
    <property type="entry name" value="DAGKc"/>
    <property type="match status" value="1"/>
</dbReference>
<feature type="domain" description="DAGKc" evidence="12">
    <location>
        <begin position="1"/>
        <end position="130"/>
    </location>
</feature>
<evidence type="ECO:0000256" key="2">
    <source>
        <dbReference type="ARBA" id="ARBA00022679"/>
    </source>
</evidence>